<keyword evidence="3" id="KW-1185">Reference proteome</keyword>
<feature type="compositionally biased region" description="Basic and acidic residues" evidence="1">
    <location>
        <begin position="282"/>
        <end position="295"/>
    </location>
</feature>
<name>A0AAD6Z5S8_9AGAR</name>
<evidence type="ECO:0000313" key="2">
    <source>
        <dbReference type="EMBL" id="KAJ7309240.1"/>
    </source>
</evidence>
<organism evidence="2 3">
    <name type="scientific">Mycena albidolilacea</name>
    <dbReference type="NCBI Taxonomy" id="1033008"/>
    <lineage>
        <taxon>Eukaryota</taxon>
        <taxon>Fungi</taxon>
        <taxon>Dikarya</taxon>
        <taxon>Basidiomycota</taxon>
        <taxon>Agaricomycotina</taxon>
        <taxon>Agaricomycetes</taxon>
        <taxon>Agaricomycetidae</taxon>
        <taxon>Agaricales</taxon>
        <taxon>Marasmiineae</taxon>
        <taxon>Mycenaceae</taxon>
        <taxon>Mycena</taxon>
    </lineage>
</organism>
<evidence type="ECO:0000256" key="1">
    <source>
        <dbReference type="SAM" id="MobiDB-lite"/>
    </source>
</evidence>
<feature type="compositionally biased region" description="Basic and acidic residues" evidence="1">
    <location>
        <begin position="253"/>
        <end position="262"/>
    </location>
</feature>
<feature type="compositionally biased region" description="Basic and acidic residues" evidence="1">
    <location>
        <begin position="97"/>
        <end position="106"/>
    </location>
</feature>
<reference evidence="2" key="1">
    <citation type="submission" date="2023-03" db="EMBL/GenBank/DDBJ databases">
        <title>Massive genome expansion in bonnet fungi (Mycena s.s.) driven by repeated elements and novel gene families across ecological guilds.</title>
        <authorList>
            <consortium name="Lawrence Berkeley National Laboratory"/>
            <person name="Harder C.B."/>
            <person name="Miyauchi S."/>
            <person name="Viragh M."/>
            <person name="Kuo A."/>
            <person name="Thoen E."/>
            <person name="Andreopoulos B."/>
            <person name="Lu D."/>
            <person name="Skrede I."/>
            <person name="Drula E."/>
            <person name="Henrissat B."/>
            <person name="Morin E."/>
            <person name="Kohler A."/>
            <person name="Barry K."/>
            <person name="LaButti K."/>
            <person name="Morin E."/>
            <person name="Salamov A."/>
            <person name="Lipzen A."/>
            <person name="Mereny Z."/>
            <person name="Hegedus B."/>
            <person name="Baldrian P."/>
            <person name="Stursova M."/>
            <person name="Weitz H."/>
            <person name="Taylor A."/>
            <person name="Grigoriev I.V."/>
            <person name="Nagy L.G."/>
            <person name="Martin F."/>
            <person name="Kauserud H."/>
        </authorList>
    </citation>
    <scope>NUCLEOTIDE SEQUENCE</scope>
    <source>
        <strain evidence="2">CBHHK002</strain>
    </source>
</reference>
<dbReference type="AlphaFoldDB" id="A0AAD6Z5S8"/>
<dbReference type="EMBL" id="JARIHO010000083">
    <property type="protein sequence ID" value="KAJ7309240.1"/>
    <property type="molecule type" value="Genomic_DNA"/>
</dbReference>
<accession>A0AAD6Z5S8</accession>
<feature type="region of interest" description="Disordered" evidence="1">
    <location>
        <begin position="245"/>
        <end position="298"/>
    </location>
</feature>
<protein>
    <submittedName>
        <fullName evidence="2">Uncharacterized protein</fullName>
    </submittedName>
</protein>
<feature type="compositionally biased region" description="Acidic residues" evidence="1">
    <location>
        <begin position="107"/>
        <end position="118"/>
    </location>
</feature>
<comment type="caution">
    <text evidence="2">The sequence shown here is derived from an EMBL/GenBank/DDBJ whole genome shotgun (WGS) entry which is preliminary data.</text>
</comment>
<feature type="region of interest" description="Disordered" evidence="1">
    <location>
        <begin position="18"/>
        <end position="144"/>
    </location>
</feature>
<gene>
    <name evidence="2" type="ORF">DFH08DRAFT_944313</name>
</gene>
<feature type="compositionally biased region" description="Acidic residues" evidence="1">
    <location>
        <begin position="40"/>
        <end position="50"/>
    </location>
</feature>
<proteinExistence type="predicted"/>
<feature type="compositionally biased region" description="Acidic residues" evidence="1">
    <location>
        <begin position="20"/>
        <end position="29"/>
    </location>
</feature>
<sequence length="459" mass="50945">MPPARFAAQAIQQNISAIAADEDSDDDDVTLLNMPTTISLDDDDDQDEDKILELTSQRKRRHSADDDYEEGGEGDNDEDGEDDDEEEGPPSTKRRRVDGDNEKGTADTDEDGEDDDTGADPAPAKKRGRPRKTPVPASPPATRDIEFTALIFTAEEMKKPKSSRKPIPKVFTLESDAPWTVMKTRLKPLIRAVFKPATLKLEEYNITFVVPRKVTTAMPLASSDNFKHLLKHAVKIKNDPTAKITIEPIPDTSTKENEEASPKAKKSKGTKILSDSQRARHSPGERRPERQERRLCPTPNGRCGSAHCFIHPDEIDHFPLLHAHFDSWAAAMLKGEGFATIDKPTNNELFDKININIPPELLAFLRPAPTPIAPPAIAANGPEMLIPHGALPGPKLSIEEFCERHALDDEICARFRQNKYTKTETLAYIQLSQLEFMGFMGGEIAQIQYAVSSWTVPTA</sequence>
<dbReference type="Proteomes" id="UP001218218">
    <property type="component" value="Unassembled WGS sequence"/>
</dbReference>
<evidence type="ECO:0000313" key="3">
    <source>
        <dbReference type="Proteomes" id="UP001218218"/>
    </source>
</evidence>
<feature type="compositionally biased region" description="Acidic residues" evidence="1">
    <location>
        <begin position="66"/>
        <end position="88"/>
    </location>
</feature>